<evidence type="ECO:0000313" key="8">
    <source>
        <dbReference type="Proteomes" id="UP000193944"/>
    </source>
</evidence>
<accession>A0A1Y1WAX9</accession>
<evidence type="ECO:0000256" key="2">
    <source>
        <dbReference type="ARBA" id="ARBA00022670"/>
    </source>
</evidence>
<dbReference type="InterPro" id="IPR050131">
    <property type="entry name" value="Peptidase_S8_subtilisin-like"/>
</dbReference>
<dbReference type="PANTHER" id="PTHR43806">
    <property type="entry name" value="PEPTIDASE S8"/>
    <property type="match status" value="1"/>
</dbReference>
<dbReference type="AlphaFoldDB" id="A0A1Y1WAX9"/>
<dbReference type="PRINTS" id="PR00723">
    <property type="entry name" value="SUBTILISIN"/>
</dbReference>
<sequence length="611" mass="68328">MNDIYEIIRAKQKSYILEDGKLDSNLNELEVSVPFLKRRKLENDLEESEIESNIESDIESNIETDTKTKTKTKDIKFRFVNRNRPSKNSSSGHKLNPNEKYISLESKLVNHLCPIGNYYAVRAYLSDEVMEEVKKLPNIIACDKTTEFKKPTYQMKHLNTTLLTKLHRKSRRSDKFYDLNYIKKETGWSGVSVQEYSEAHLAVISQFNYNEDLASIFDYNYYYPSTAGQGIDIYLIDEGLYVNHEEFDTYNGKRTVTCDAIIEGGTETITRDGKKKSCSYDNEYQDHGNMVASVAAGAINGVAKKANIHMIATGFTDADLTVALDFIKVHGKPHKSVINVSRNGVNTFNENLQNKIDEMINAGFIIFASAGNDAEDACDEEYPNKISGYGNIISVGATFNKENFIEGAYTAAEYSNYGKCIDIQGPGYVTAADFYECDYKANSSKICENYAYTDGTSFSSPILAGVAALIMAEHSGTQYNHKSMKKILMEMSLKNVIQDLGSEDTPNRFVNNGKHIVYSPDNNYMGCGILAGNFKCSSGCCTKKGYCVSSTSSDHKKECKIENGCQPEYGTCQKENESSSVTPQNEYGMSIELAQQSLDINSKFASVYLSD</sequence>
<gene>
    <name evidence="7" type="ORF">BCR32DRAFT_330130</name>
</gene>
<name>A0A1Y1WAX9_9FUNG</name>
<dbReference type="EMBL" id="MCFG01000410">
    <property type="protein sequence ID" value="ORX70396.1"/>
    <property type="molecule type" value="Genomic_DNA"/>
</dbReference>
<organism evidence="7 8">
    <name type="scientific">Anaeromyces robustus</name>
    <dbReference type="NCBI Taxonomy" id="1754192"/>
    <lineage>
        <taxon>Eukaryota</taxon>
        <taxon>Fungi</taxon>
        <taxon>Fungi incertae sedis</taxon>
        <taxon>Chytridiomycota</taxon>
        <taxon>Chytridiomycota incertae sedis</taxon>
        <taxon>Neocallimastigomycetes</taxon>
        <taxon>Neocallimastigales</taxon>
        <taxon>Neocallimastigaceae</taxon>
        <taxon>Anaeromyces</taxon>
    </lineage>
</organism>
<dbReference type="GO" id="GO:0005615">
    <property type="term" value="C:extracellular space"/>
    <property type="evidence" value="ECO:0007669"/>
    <property type="project" value="TreeGrafter"/>
</dbReference>
<dbReference type="InterPro" id="IPR036852">
    <property type="entry name" value="Peptidase_S8/S53_dom_sf"/>
</dbReference>
<evidence type="ECO:0000256" key="1">
    <source>
        <dbReference type="ARBA" id="ARBA00011073"/>
    </source>
</evidence>
<evidence type="ECO:0000313" key="7">
    <source>
        <dbReference type="EMBL" id="ORX70396.1"/>
    </source>
</evidence>
<keyword evidence="2 5" id="KW-0645">Protease</keyword>
<dbReference type="Pfam" id="PF00082">
    <property type="entry name" value="Peptidase_S8"/>
    <property type="match status" value="1"/>
</dbReference>
<dbReference type="GO" id="GO:0006508">
    <property type="term" value="P:proteolysis"/>
    <property type="evidence" value="ECO:0007669"/>
    <property type="project" value="UniProtKB-KW"/>
</dbReference>
<evidence type="ECO:0000259" key="6">
    <source>
        <dbReference type="Pfam" id="PF00082"/>
    </source>
</evidence>
<evidence type="ECO:0000256" key="5">
    <source>
        <dbReference type="PROSITE-ProRule" id="PRU01240"/>
    </source>
</evidence>
<dbReference type="PANTHER" id="PTHR43806:SF11">
    <property type="entry name" value="CEREVISIN-RELATED"/>
    <property type="match status" value="1"/>
</dbReference>
<dbReference type="InterPro" id="IPR015500">
    <property type="entry name" value="Peptidase_S8_subtilisin-rel"/>
</dbReference>
<dbReference type="SUPFAM" id="SSF52743">
    <property type="entry name" value="Subtilisin-like"/>
    <property type="match status" value="1"/>
</dbReference>
<dbReference type="Proteomes" id="UP000193944">
    <property type="component" value="Unassembled WGS sequence"/>
</dbReference>
<comment type="similarity">
    <text evidence="1 5">Belongs to the peptidase S8 family.</text>
</comment>
<feature type="active site" description="Charge relay system" evidence="5">
    <location>
        <position position="237"/>
    </location>
</feature>
<dbReference type="OrthoDB" id="2146718at2759"/>
<feature type="active site" description="Charge relay system" evidence="5">
    <location>
        <position position="287"/>
    </location>
</feature>
<dbReference type="PROSITE" id="PS51892">
    <property type="entry name" value="SUBTILASE"/>
    <property type="match status" value="1"/>
</dbReference>
<dbReference type="InterPro" id="IPR000209">
    <property type="entry name" value="Peptidase_S8/S53_dom"/>
</dbReference>
<keyword evidence="4 5" id="KW-0720">Serine protease</keyword>
<keyword evidence="3 5" id="KW-0378">Hydrolase</keyword>
<reference evidence="7 8" key="1">
    <citation type="submission" date="2016-08" db="EMBL/GenBank/DDBJ databases">
        <title>A Parts List for Fungal Cellulosomes Revealed by Comparative Genomics.</title>
        <authorList>
            <consortium name="DOE Joint Genome Institute"/>
            <person name="Haitjema C.H."/>
            <person name="Gilmore S.P."/>
            <person name="Henske J.K."/>
            <person name="Solomon K.V."/>
            <person name="De Groot R."/>
            <person name="Kuo A."/>
            <person name="Mondo S.J."/>
            <person name="Salamov A.A."/>
            <person name="Labutti K."/>
            <person name="Zhao Z."/>
            <person name="Chiniquy J."/>
            <person name="Barry K."/>
            <person name="Brewer H.M."/>
            <person name="Purvine S.O."/>
            <person name="Wright A.T."/>
            <person name="Boxma B."/>
            <person name="Van Alen T."/>
            <person name="Hackstein J.H."/>
            <person name="Baker S.E."/>
            <person name="Grigoriev I.V."/>
            <person name="O'Malley M.A."/>
        </authorList>
    </citation>
    <scope>NUCLEOTIDE SEQUENCE [LARGE SCALE GENOMIC DNA]</scope>
    <source>
        <strain evidence="7 8">S4</strain>
    </source>
</reference>
<comment type="caution">
    <text evidence="7">The sequence shown here is derived from an EMBL/GenBank/DDBJ whole genome shotgun (WGS) entry which is preliminary data.</text>
</comment>
<feature type="domain" description="Peptidase S8/S53" evidence="6">
    <location>
        <begin position="228"/>
        <end position="498"/>
    </location>
</feature>
<dbReference type="Gene3D" id="3.40.50.200">
    <property type="entry name" value="Peptidase S8/S53 domain"/>
    <property type="match status" value="1"/>
</dbReference>
<feature type="active site" description="Charge relay system" evidence="5">
    <location>
        <position position="457"/>
    </location>
</feature>
<dbReference type="STRING" id="1754192.A0A1Y1WAX9"/>
<dbReference type="GO" id="GO:0004252">
    <property type="term" value="F:serine-type endopeptidase activity"/>
    <property type="evidence" value="ECO:0007669"/>
    <property type="project" value="UniProtKB-UniRule"/>
</dbReference>
<keyword evidence="8" id="KW-1185">Reference proteome</keyword>
<evidence type="ECO:0000256" key="3">
    <source>
        <dbReference type="ARBA" id="ARBA00022801"/>
    </source>
</evidence>
<reference evidence="7 8" key="2">
    <citation type="submission" date="2016-08" db="EMBL/GenBank/DDBJ databases">
        <title>Pervasive Adenine N6-methylation of Active Genes in Fungi.</title>
        <authorList>
            <consortium name="DOE Joint Genome Institute"/>
            <person name="Mondo S.J."/>
            <person name="Dannebaum R.O."/>
            <person name="Kuo R.C."/>
            <person name="Labutti K."/>
            <person name="Haridas S."/>
            <person name="Kuo A."/>
            <person name="Salamov A."/>
            <person name="Ahrendt S.R."/>
            <person name="Lipzen A."/>
            <person name="Sullivan W."/>
            <person name="Andreopoulos W.B."/>
            <person name="Clum A."/>
            <person name="Lindquist E."/>
            <person name="Daum C."/>
            <person name="Ramamoorthy G.K."/>
            <person name="Gryganskyi A."/>
            <person name="Culley D."/>
            <person name="Magnuson J.K."/>
            <person name="James T.Y."/>
            <person name="O'Malley M.A."/>
            <person name="Stajich J.E."/>
            <person name="Spatafora J.W."/>
            <person name="Visel A."/>
            <person name="Grigoriev I.V."/>
        </authorList>
    </citation>
    <scope>NUCLEOTIDE SEQUENCE [LARGE SCALE GENOMIC DNA]</scope>
    <source>
        <strain evidence="7 8">S4</strain>
    </source>
</reference>
<proteinExistence type="inferred from homology"/>
<evidence type="ECO:0000256" key="4">
    <source>
        <dbReference type="ARBA" id="ARBA00022825"/>
    </source>
</evidence>
<protein>
    <submittedName>
        <fullName evidence="7">Subtilisin-like protein</fullName>
    </submittedName>
</protein>